<feature type="domain" description="C2H2-type" evidence="10">
    <location>
        <begin position="87"/>
        <end position="112"/>
    </location>
</feature>
<evidence type="ECO:0000259" key="10">
    <source>
        <dbReference type="PROSITE" id="PS50157"/>
    </source>
</evidence>
<dbReference type="FunFam" id="3.30.160.60:FF:000201">
    <property type="entry name" value="C2H2 finger domain protein (Gli3)"/>
    <property type="match status" value="1"/>
</dbReference>
<evidence type="ECO:0000256" key="5">
    <source>
        <dbReference type="ARBA" id="ARBA00022833"/>
    </source>
</evidence>
<dbReference type="Proteomes" id="UP001360560">
    <property type="component" value="Unassembled WGS sequence"/>
</dbReference>
<dbReference type="Pfam" id="PF23561">
    <property type="entry name" value="zf-C2H2_15"/>
    <property type="match status" value="1"/>
</dbReference>
<keyword evidence="8" id="KW-0175">Coiled coil</keyword>
<dbReference type="GeneID" id="90074572"/>
<dbReference type="GO" id="GO:0000981">
    <property type="term" value="F:DNA-binding transcription factor activity, RNA polymerase II-specific"/>
    <property type="evidence" value="ECO:0007669"/>
    <property type="project" value="TreeGrafter"/>
</dbReference>
<proteinExistence type="predicted"/>
<evidence type="ECO:0000256" key="8">
    <source>
        <dbReference type="SAM" id="Coils"/>
    </source>
</evidence>
<dbReference type="PROSITE" id="PS50157">
    <property type="entry name" value="ZINC_FINGER_C2H2_2"/>
    <property type="match status" value="2"/>
</dbReference>
<dbReference type="EMBL" id="BTFZ01000011">
    <property type="protein sequence ID" value="GMM36597.1"/>
    <property type="molecule type" value="Genomic_DNA"/>
</dbReference>
<reference evidence="11 12" key="1">
    <citation type="journal article" date="2023" name="Elife">
        <title>Identification of key yeast species and microbe-microbe interactions impacting larval growth of Drosophila in the wild.</title>
        <authorList>
            <person name="Mure A."/>
            <person name="Sugiura Y."/>
            <person name="Maeda R."/>
            <person name="Honda K."/>
            <person name="Sakurai N."/>
            <person name="Takahashi Y."/>
            <person name="Watada M."/>
            <person name="Katoh T."/>
            <person name="Gotoh A."/>
            <person name="Gotoh Y."/>
            <person name="Taniguchi I."/>
            <person name="Nakamura K."/>
            <person name="Hayashi T."/>
            <person name="Katayama T."/>
            <person name="Uemura T."/>
            <person name="Hattori Y."/>
        </authorList>
    </citation>
    <scope>NUCLEOTIDE SEQUENCE [LARGE SCALE GENOMIC DNA]</scope>
    <source>
        <strain evidence="11 12">SC-9</strain>
    </source>
</reference>
<evidence type="ECO:0000256" key="1">
    <source>
        <dbReference type="ARBA" id="ARBA00004123"/>
    </source>
</evidence>
<evidence type="ECO:0000256" key="6">
    <source>
        <dbReference type="ARBA" id="ARBA00023242"/>
    </source>
</evidence>
<dbReference type="GO" id="GO:0008270">
    <property type="term" value="F:zinc ion binding"/>
    <property type="evidence" value="ECO:0007669"/>
    <property type="project" value="UniProtKB-KW"/>
</dbReference>
<dbReference type="InterPro" id="IPR036236">
    <property type="entry name" value="Znf_C2H2_sf"/>
</dbReference>
<feature type="region of interest" description="Disordered" evidence="9">
    <location>
        <begin position="262"/>
        <end position="282"/>
    </location>
</feature>
<dbReference type="InterPro" id="IPR056436">
    <property type="entry name" value="Znf-C2H2_ZIC1-5/GLI1-3-like"/>
</dbReference>
<dbReference type="AlphaFoldDB" id="A0AAV5QP52"/>
<gene>
    <name evidence="11" type="ORF">DASC09_039220</name>
</gene>
<feature type="domain" description="C2H2-type" evidence="10">
    <location>
        <begin position="54"/>
        <end position="86"/>
    </location>
</feature>
<feature type="region of interest" description="Disordered" evidence="9">
    <location>
        <begin position="303"/>
        <end position="326"/>
    </location>
</feature>
<accession>A0AAV5QP52</accession>
<dbReference type="InterPro" id="IPR043359">
    <property type="entry name" value="GLI-like"/>
</dbReference>
<dbReference type="SMART" id="SM00355">
    <property type="entry name" value="ZnF_C2H2"/>
    <property type="match status" value="3"/>
</dbReference>
<dbReference type="PANTHER" id="PTHR45718:SF4">
    <property type="entry name" value="TRANSCRIPTIONAL ACTIVATOR CUBITUS INTERRUPTUS"/>
    <property type="match status" value="1"/>
</dbReference>
<evidence type="ECO:0000256" key="7">
    <source>
        <dbReference type="PROSITE-ProRule" id="PRU00042"/>
    </source>
</evidence>
<keyword evidence="5" id="KW-0862">Zinc</keyword>
<evidence type="ECO:0000256" key="4">
    <source>
        <dbReference type="ARBA" id="ARBA00022771"/>
    </source>
</evidence>
<organism evidence="11 12">
    <name type="scientific">Saccharomycopsis crataegensis</name>
    <dbReference type="NCBI Taxonomy" id="43959"/>
    <lineage>
        <taxon>Eukaryota</taxon>
        <taxon>Fungi</taxon>
        <taxon>Dikarya</taxon>
        <taxon>Ascomycota</taxon>
        <taxon>Saccharomycotina</taxon>
        <taxon>Saccharomycetes</taxon>
        <taxon>Saccharomycopsidaceae</taxon>
        <taxon>Saccharomycopsis</taxon>
    </lineage>
</organism>
<sequence length="502" mass="58214">MKQEGSNPVAPLQDLNGDSKLLCQWDGCETQFHDLDSLVRHLMIVHIKSRQSKYKCEWKDCTRNGIYQPSRFALVSHLRSHTGEKPYYCIIPECLRNFTRSDALGKHIRTVHDVCPTHTDLNEEHIYPWWFHLKRDLLGNEKDTMPDNEEVQNLKSLEFAKHSRRKYYELIDHVDDINYIYDILFKDGDDHHQLDGGDHAENDVKKKGEQYKRQKTSSNANEGELNKIIRLNKQMKLTEAKEQKSQKSEIRSKAMALPNLLNEESDSSQTAFTSPAEPPQRMKLSSILSGDIGEEEEVAKEINIIDQDSENEDKNSNDNENPNDDEMMKLIDEPISLDSSSLKFKERVIDNFNTKAKKLQETINNIGNNDFLKSVYDFTTAKANNKEGSDMKKKIAKKAKKSEEDQITDDETNDKPPTNAMAEGNEDSELDEFVDHNPEAQYNKLKRHYLWNLEINQILEKDLNQLVKEKKKLFLLKEALFDANLKLEFAENDDELKKYTGE</sequence>
<dbReference type="GO" id="GO:0005634">
    <property type="term" value="C:nucleus"/>
    <property type="evidence" value="ECO:0007669"/>
    <property type="project" value="UniProtKB-SubCell"/>
</dbReference>
<evidence type="ECO:0000256" key="3">
    <source>
        <dbReference type="ARBA" id="ARBA00022737"/>
    </source>
</evidence>
<evidence type="ECO:0000313" key="11">
    <source>
        <dbReference type="EMBL" id="GMM36597.1"/>
    </source>
</evidence>
<comment type="caution">
    <text evidence="11">The sequence shown here is derived from an EMBL/GenBank/DDBJ whole genome shotgun (WGS) entry which is preliminary data.</text>
</comment>
<dbReference type="SUPFAM" id="SSF57667">
    <property type="entry name" value="beta-beta-alpha zinc fingers"/>
    <property type="match status" value="2"/>
</dbReference>
<keyword evidence="12" id="KW-1185">Reference proteome</keyword>
<dbReference type="InterPro" id="IPR013087">
    <property type="entry name" value="Znf_C2H2_type"/>
</dbReference>
<dbReference type="GO" id="GO:0000978">
    <property type="term" value="F:RNA polymerase II cis-regulatory region sequence-specific DNA binding"/>
    <property type="evidence" value="ECO:0007669"/>
    <property type="project" value="TreeGrafter"/>
</dbReference>
<dbReference type="PANTHER" id="PTHR45718">
    <property type="entry name" value="TRANSCRIPTIONAL ACTIVATOR CUBITUS INTERRUPTUS"/>
    <property type="match status" value="1"/>
</dbReference>
<dbReference type="PROSITE" id="PS00028">
    <property type="entry name" value="ZINC_FINGER_C2H2_1"/>
    <property type="match status" value="2"/>
</dbReference>
<evidence type="ECO:0000256" key="9">
    <source>
        <dbReference type="SAM" id="MobiDB-lite"/>
    </source>
</evidence>
<keyword evidence="4 7" id="KW-0863">Zinc-finger</keyword>
<evidence type="ECO:0000256" key="2">
    <source>
        <dbReference type="ARBA" id="ARBA00022723"/>
    </source>
</evidence>
<keyword evidence="3" id="KW-0677">Repeat</keyword>
<feature type="coiled-coil region" evidence="8">
    <location>
        <begin position="342"/>
        <end position="369"/>
    </location>
</feature>
<evidence type="ECO:0000313" key="12">
    <source>
        <dbReference type="Proteomes" id="UP001360560"/>
    </source>
</evidence>
<keyword evidence="2" id="KW-0479">Metal-binding</keyword>
<feature type="region of interest" description="Disordered" evidence="9">
    <location>
        <begin position="387"/>
        <end position="428"/>
    </location>
</feature>
<dbReference type="Gene3D" id="3.30.160.60">
    <property type="entry name" value="Classic Zinc Finger"/>
    <property type="match status" value="3"/>
</dbReference>
<name>A0AAV5QP52_9ASCO</name>
<keyword evidence="6" id="KW-0539">Nucleus</keyword>
<dbReference type="RefSeq" id="XP_064853593.1">
    <property type="nucleotide sequence ID" value="XM_064997521.1"/>
</dbReference>
<comment type="subcellular location">
    <subcellularLocation>
        <location evidence="1">Nucleus</location>
    </subcellularLocation>
</comment>
<protein>
    <recommendedName>
        <fullName evidence="10">C2H2-type domain-containing protein</fullName>
    </recommendedName>
</protein>